<evidence type="ECO:0000313" key="3">
    <source>
        <dbReference type="EMBL" id="TWF42593.1"/>
    </source>
</evidence>
<reference evidence="3 4" key="1">
    <citation type="submission" date="2019-06" db="EMBL/GenBank/DDBJ databases">
        <title>Sorghum-associated microbial communities from plants grown in Nebraska, USA.</title>
        <authorList>
            <person name="Schachtman D."/>
        </authorList>
    </citation>
    <scope>NUCLEOTIDE SEQUENCE [LARGE SCALE GENOMIC DNA]</scope>
    <source>
        <strain evidence="3 4">1209</strain>
    </source>
</reference>
<dbReference type="AlphaFoldDB" id="A0A561PWU6"/>
<comment type="caution">
    <text evidence="3">The sequence shown here is derived from an EMBL/GenBank/DDBJ whole genome shotgun (WGS) entry which is preliminary data.</text>
</comment>
<dbReference type="Proteomes" id="UP000320811">
    <property type="component" value="Unassembled WGS sequence"/>
</dbReference>
<keyword evidence="1" id="KW-0732">Signal</keyword>
<sequence>MKKMIFSAGLALGAFTFSDKAIAQEIDSLPSQFDSTHIVTAVPSPRQLGWRPPERFHSTVAGIAVPAVMLGYGFIALNNPTLRDVNTSTKAEVKEDHPTFRTQIDNYLQYSPVAAVYALNALGIHGKHNFRDRTIILGLAAVFTAGTTEGIKHWTHEERPDGSDFLSFPSGHTATAFASAEFLRQEYKDVSPWYGIAGYAAAAATGALRVYNNKHWVSDVVAGAGLGILSTKAAYWVYPWIQQKLFKDKREHADKVVMPYYNPQFHSAGLSFIFFPR</sequence>
<dbReference type="Pfam" id="PF01569">
    <property type="entry name" value="PAP2"/>
    <property type="match status" value="1"/>
</dbReference>
<gene>
    <name evidence="3" type="ORF">FHW36_102354</name>
</gene>
<dbReference type="InterPro" id="IPR000326">
    <property type="entry name" value="PAP2/HPO"/>
</dbReference>
<keyword evidence="4" id="KW-1185">Reference proteome</keyword>
<feature type="chain" id="PRO_5022186186" evidence="1">
    <location>
        <begin position="24"/>
        <end position="277"/>
    </location>
</feature>
<evidence type="ECO:0000313" key="4">
    <source>
        <dbReference type="Proteomes" id="UP000320811"/>
    </source>
</evidence>
<dbReference type="CDD" id="cd03394">
    <property type="entry name" value="PAP2_like_5"/>
    <property type="match status" value="1"/>
</dbReference>
<dbReference type="Gene3D" id="1.20.144.10">
    <property type="entry name" value="Phosphatidic acid phosphatase type 2/haloperoxidase"/>
    <property type="match status" value="1"/>
</dbReference>
<proteinExistence type="predicted"/>
<dbReference type="PANTHER" id="PTHR14969">
    <property type="entry name" value="SPHINGOSINE-1-PHOSPHATE PHOSPHOHYDROLASE"/>
    <property type="match status" value="1"/>
</dbReference>
<dbReference type="SUPFAM" id="SSF48317">
    <property type="entry name" value="Acid phosphatase/Vanadium-dependent haloperoxidase"/>
    <property type="match status" value="1"/>
</dbReference>
<dbReference type="SMART" id="SM00014">
    <property type="entry name" value="acidPPc"/>
    <property type="match status" value="1"/>
</dbReference>
<feature type="signal peptide" evidence="1">
    <location>
        <begin position="1"/>
        <end position="23"/>
    </location>
</feature>
<dbReference type="RefSeq" id="WP_222429037.1">
    <property type="nucleotide sequence ID" value="NZ_VIWO01000002.1"/>
</dbReference>
<protein>
    <submittedName>
        <fullName evidence="3">PAP2 superfamily protein</fullName>
    </submittedName>
</protein>
<dbReference type="InterPro" id="IPR036938">
    <property type="entry name" value="PAP2/HPO_sf"/>
</dbReference>
<accession>A0A561PWU6</accession>
<feature type="domain" description="Phosphatidic acid phosphatase type 2/haloperoxidase" evidence="2">
    <location>
        <begin position="134"/>
        <end position="235"/>
    </location>
</feature>
<name>A0A561PWU6_9BACT</name>
<dbReference type="PANTHER" id="PTHR14969:SF13">
    <property type="entry name" value="AT30094P"/>
    <property type="match status" value="1"/>
</dbReference>
<dbReference type="EMBL" id="VIWO01000002">
    <property type="protein sequence ID" value="TWF42593.1"/>
    <property type="molecule type" value="Genomic_DNA"/>
</dbReference>
<evidence type="ECO:0000259" key="2">
    <source>
        <dbReference type="SMART" id="SM00014"/>
    </source>
</evidence>
<evidence type="ECO:0000256" key="1">
    <source>
        <dbReference type="SAM" id="SignalP"/>
    </source>
</evidence>
<organism evidence="3 4">
    <name type="scientific">Chitinophaga polysaccharea</name>
    <dbReference type="NCBI Taxonomy" id="1293035"/>
    <lineage>
        <taxon>Bacteria</taxon>
        <taxon>Pseudomonadati</taxon>
        <taxon>Bacteroidota</taxon>
        <taxon>Chitinophagia</taxon>
        <taxon>Chitinophagales</taxon>
        <taxon>Chitinophagaceae</taxon>
        <taxon>Chitinophaga</taxon>
    </lineage>
</organism>